<dbReference type="SUPFAM" id="SSF55729">
    <property type="entry name" value="Acyl-CoA N-acyltransferases (Nat)"/>
    <property type="match status" value="1"/>
</dbReference>
<reference evidence="2 3" key="1">
    <citation type="submission" date="2018-01" db="EMBL/GenBank/DDBJ databases">
        <title>Lactibacter flavus gen. nov., sp. nov., a novel bacterium of the family Propionibacteriaceae isolated from raw milk and dairy products.</title>
        <authorList>
            <person name="Wenning M."/>
            <person name="Breitenwieser F."/>
            <person name="Huptas C."/>
            <person name="von Neubeck M."/>
            <person name="Busse H.-J."/>
            <person name="Scherer S."/>
        </authorList>
    </citation>
    <scope>NUCLEOTIDE SEQUENCE [LARGE SCALE GENOMIC DNA]</scope>
    <source>
        <strain evidence="2 3">VG341</strain>
    </source>
</reference>
<dbReference type="Proteomes" id="UP000290624">
    <property type="component" value="Unassembled WGS sequence"/>
</dbReference>
<accession>A0A4Q2EGP0</accession>
<name>A0A4Q2EGP0_9ACTN</name>
<dbReference type="AlphaFoldDB" id="A0A4Q2EGP0"/>
<evidence type="ECO:0000313" key="2">
    <source>
        <dbReference type="EMBL" id="RXW31722.1"/>
    </source>
</evidence>
<dbReference type="Pfam" id="PF00583">
    <property type="entry name" value="Acetyltransf_1"/>
    <property type="match status" value="1"/>
</dbReference>
<dbReference type="InterPro" id="IPR016181">
    <property type="entry name" value="Acyl_CoA_acyltransferase"/>
</dbReference>
<dbReference type="GO" id="GO:0016747">
    <property type="term" value="F:acyltransferase activity, transferring groups other than amino-acyl groups"/>
    <property type="evidence" value="ECO:0007669"/>
    <property type="project" value="InterPro"/>
</dbReference>
<dbReference type="Gene3D" id="3.40.630.30">
    <property type="match status" value="1"/>
</dbReference>
<proteinExistence type="predicted"/>
<dbReference type="PROSITE" id="PS51186">
    <property type="entry name" value="GNAT"/>
    <property type="match status" value="1"/>
</dbReference>
<dbReference type="OrthoDB" id="5243635at2"/>
<evidence type="ECO:0000313" key="3">
    <source>
        <dbReference type="Proteomes" id="UP000290624"/>
    </source>
</evidence>
<protein>
    <recommendedName>
        <fullName evidence="1">N-acetyltransferase domain-containing protein</fullName>
    </recommendedName>
</protein>
<comment type="caution">
    <text evidence="2">The sequence shown here is derived from an EMBL/GenBank/DDBJ whole genome shotgun (WGS) entry which is preliminary data.</text>
</comment>
<dbReference type="EMBL" id="PPCV01000007">
    <property type="protein sequence ID" value="RXW31722.1"/>
    <property type="molecule type" value="Genomic_DNA"/>
</dbReference>
<feature type="domain" description="N-acetyltransferase" evidence="1">
    <location>
        <begin position="2"/>
        <end position="163"/>
    </location>
</feature>
<dbReference type="InterPro" id="IPR000182">
    <property type="entry name" value="GNAT_dom"/>
</dbReference>
<evidence type="ECO:0000259" key="1">
    <source>
        <dbReference type="PROSITE" id="PS51186"/>
    </source>
</evidence>
<sequence length="167" mass="18304">MQHVAYAHLADAGHAAALWTSTSERRDALLTDLAAATESAHLHEEPEARHIVARSERGAIVGLASAFRGVGDWEHDLFGDAHVPAGVDWCLDTLYVMPGLRNEGLGQRLLDAALPDHRDAYLWVIQGNAGARRFYERNGFALDGFGGRSGPDWGDLDMQRMVRHASH</sequence>
<keyword evidence="3" id="KW-1185">Reference proteome</keyword>
<organism evidence="2 3">
    <name type="scientific">Propioniciclava flava</name>
    <dbReference type="NCBI Taxonomy" id="2072026"/>
    <lineage>
        <taxon>Bacteria</taxon>
        <taxon>Bacillati</taxon>
        <taxon>Actinomycetota</taxon>
        <taxon>Actinomycetes</taxon>
        <taxon>Propionibacteriales</taxon>
        <taxon>Propionibacteriaceae</taxon>
        <taxon>Propioniciclava</taxon>
    </lineage>
</organism>
<gene>
    <name evidence="2" type="ORF">C1706_10505</name>
</gene>